<evidence type="ECO:0000256" key="3">
    <source>
        <dbReference type="ARBA" id="ARBA00022679"/>
    </source>
</evidence>
<dbReference type="Gene3D" id="3.30.565.10">
    <property type="entry name" value="Histidine kinase-like ATPase, C-terminal domain"/>
    <property type="match status" value="1"/>
</dbReference>
<dbReference type="AlphaFoldDB" id="A0A0F9IVH1"/>
<comment type="caution">
    <text evidence="6">The sequence shown here is derived from an EMBL/GenBank/DDBJ whole genome shotgun (WGS) entry which is preliminary data.</text>
</comment>
<dbReference type="GO" id="GO:0004673">
    <property type="term" value="F:protein histidine kinase activity"/>
    <property type="evidence" value="ECO:0007669"/>
    <property type="project" value="UniProtKB-EC"/>
</dbReference>
<keyword evidence="3" id="KW-0808">Transferase</keyword>
<reference evidence="6" key="1">
    <citation type="journal article" date="2015" name="Nature">
        <title>Complex archaea that bridge the gap between prokaryotes and eukaryotes.</title>
        <authorList>
            <person name="Spang A."/>
            <person name="Saw J.H."/>
            <person name="Jorgensen S.L."/>
            <person name="Zaremba-Niedzwiedzka K."/>
            <person name="Martijn J."/>
            <person name="Lind A.E."/>
            <person name="van Eijk R."/>
            <person name="Schleper C."/>
            <person name="Guy L."/>
            <person name="Ettema T.J."/>
        </authorList>
    </citation>
    <scope>NUCLEOTIDE SEQUENCE</scope>
</reference>
<keyword evidence="4" id="KW-0418">Kinase</keyword>
<protein>
    <recommendedName>
        <fullName evidence="2">histidine kinase</fullName>
        <ecNumber evidence="2">2.7.13.3</ecNumber>
    </recommendedName>
</protein>
<dbReference type="EMBL" id="LAZR01019816">
    <property type="protein sequence ID" value="KKL91122.1"/>
    <property type="molecule type" value="Genomic_DNA"/>
</dbReference>
<dbReference type="InterPro" id="IPR036890">
    <property type="entry name" value="HATPase_C_sf"/>
</dbReference>
<evidence type="ECO:0000256" key="1">
    <source>
        <dbReference type="ARBA" id="ARBA00000085"/>
    </source>
</evidence>
<evidence type="ECO:0000256" key="2">
    <source>
        <dbReference type="ARBA" id="ARBA00012438"/>
    </source>
</evidence>
<dbReference type="EC" id="2.7.13.3" evidence="2"/>
<comment type="catalytic activity">
    <reaction evidence="1">
        <text>ATP + protein L-histidine = ADP + protein N-phospho-L-histidine.</text>
        <dbReference type="EC" id="2.7.13.3"/>
    </reaction>
</comment>
<gene>
    <name evidence="6" type="ORF">LCGC14_1897840</name>
</gene>
<proteinExistence type="predicted"/>
<dbReference type="PANTHER" id="PTHR43047">
    <property type="entry name" value="TWO-COMPONENT HISTIDINE PROTEIN KINASE"/>
    <property type="match status" value="1"/>
</dbReference>
<accession>A0A0F9IVH1</accession>
<evidence type="ECO:0000256" key="4">
    <source>
        <dbReference type="ARBA" id="ARBA00022777"/>
    </source>
</evidence>
<dbReference type="Pfam" id="PF02518">
    <property type="entry name" value="HATPase_c"/>
    <property type="match status" value="1"/>
</dbReference>
<dbReference type="InterPro" id="IPR003594">
    <property type="entry name" value="HATPase_dom"/>
</dbReference>
<organism evidence="6">
    <name type="scientific">marine sediment metagenome</name>
    <dbReference type="NCBI Taxonomy" id="412755"/>
    <lineage>
        <taxon>unclassified sequences</taxon>
        <taxon>metagenomes</taxon>
        <taxon>ecological metagenomes</taxon>
    </lineage>
</organism>
<sequence>MLFTQFGKIERYGQGFDIITEGSGLGLHIAKKIIDLHGGRIWVESGGINLGSIFYFSLPRNFN</sequence>
<evidence type="ECO:0000259" key="5">
    <source>
        <dbReference type="Pfam" id="PF02518"/>
    </source>
</evidence>
<name>A0A0F9IVH1_9ZZZZ</name>
<dbReference type="SUPFAM" id="SSF55874">
    <property type="entry name" value="ATPase domain of HSP90 chaperone/DNA topoisomerase II/histidine kinase"/>
    <property type="match status" value="1"/>
</dbReference>
<feature type="domain" description="Histidine kinase/HSP90-like ATPase" evidence="5">
    <location>
        <begin position="6"/>
        <end position="60"/>
    </location>
</feature>
<evidence type="ECO:0000313" key="6">
    <source>
        <dbReference type="EMBL" id="KKL91122.1"/>
    </source>
</evidence>